<comment type="cofactor">
    <cofactor evidence="2">
        <name>Mg(2+)</name>
        <dbReference type="ChEBI" id="CHEBI:18420"/>
    </cofactor>
</comment>
<proteinExistence type="inferred from homology"/>
<dbReference type="RefSeq" id="WP_004466295.1">
    <property type="nucleotide sequence ID" value="NZ_CABKOL010000104.1"/>
</dbReference>
<dbReference type="AlphaFoldDB" id="A0A6P1ECE9"/>
<feature type="region of interest" description="Disordered" evidence="13">
    <location>
        <begin position="261"/>
        <end position="311"/>
    </location>
</feature>
<accession>A0A6P1ECE9</accession>
<keyword evidence="11" id="KW-0378">Hydrolase</keyword>
<evidence type="ECO:0000256" key="4">
    <source>
        <dbReference type="ARBA" id="ARBA00005300"/>
    </source>
</evidence>
<feature type="compositionally biased region" description="Basic and acidic residues" evidence="13">
    <location>
        <begin position="297"/>
        <end position="311"/>
    </location>
</feature>
<dbReference type="FunFam" id="3.40.970.10:FF:000002">
    <property type="entry name" value="Ribonuclease H"/>
    <property type="match status" value="1"/>
</dbReference>
<comment type="subunit">
    <text evidence="5">Monomer.</text>
</comment>
<dbReference type="SUPFAM" id="SSF55658">
    <property type="entry name" value="L9 N-domain-like"/>
    <property type="match status" value="1"/>
</dbReference>
<comment type="catalytic activity">
    <reaction evidence="1">
        <text>Endonucleolytic cleavage to 5'-phosphomonoester.</text>
        <dbReference type="EC" id="3.1.26.4"/>
    </reaction>
</comment>
<dbReference type="Gene3D" id="3.30.420.10">
    <property type="entry name" value="Ribonuclease H-like superfamily/Ribonuclease H"/>
    <property type="match status" value="1"/>
</dbReference>
<dbReference type="InterPro" id="IPR002156">
    <property type="entry name" value="RNaseH_domain"/>
</dbReference>
<keyword evidence="9" id="KW-0479">Metal-binding</keyword>
<dbReference type="GO" id="GO:0004523">
    <property type="term" value="F:RNA-DNA hybrid ribonuclease activity"/>
    <property type="evidence" value="ECO:0007669"/>
    <property type="project" value="UniProtKB-EC"/>
</dbReference>
<evidence type="ECO:0000313" key="16">
    <source>
        <dbReference type="Proteomes" id="UP000465035"/>
    </source>
</evidence>
<evidence type="ECO:0000256" key="6">
    <source>
        <dbReference type="ARBA" id="ARBA00012180"/>
    </source>
</evidence>
<sequence length="329" mass="37169">MKFRGEKMKYYAVRKGRQTGIFTTWDETSKQVSGFSGAEYKSFKSKSEAEGFLTGKQSIQGHQNSSKRQSKSSVAVNRPIELSFGDDIIVYTDGGSRSHGNRSGEHVKQGDKAAWAYLILIANPKQEVSDTGGEYGATNNRMEIMGLLKALTYLADHQLEEQPVSIVSDSKYVLDAVTKGWLSGWRRRGWKRSGGPLLNKELWQQIDALLQRFSNIRYHWTKGHASNEGNVFVDHLLNQTMDEMAPKETRSTDKVALPKLKVTHPKDQKTAPKPSHHIESKKRKIRLDSKSINPEKQAPEKLSSEVEKSVHDVEESLKQLGLFDDHKDQ</sequence>
<gene>
    <name evidence="15" type="ORF">GQR93_12380</name>
</gene>
<dbReference type="InterPro" id="IPR036397">
    <property type="entry name" value="RNaseH_sf"/>
</dbReference>
<dbReference type="Pfam" id="PF00075">
    <property type="entry name" value="RNase_H"/>
    <property type="match status" value="1"/>
</dbReference>
<reference evidence="15 16" key="1">
    <citation type="submission" date="2019-12" db="EMBL/GenBank/DDBJ databases">
        <title>Lactobacillus hilgardii FLUB.</title>
        <authorList>
            <person name="Gustaw K."/>
        </authorList>
    </citation>
    <scope>NUCLEOTIDE SEQUENCE [LARGE SCALE GENOMIC DNA]</scope>
    <source>
        <strain evidence="15 16">FLUB</strain>
    </source>
</reference>
<protein>
    <recommendedName>
        <fullName evidence="7">Ribonuclease H</fullName>
        <ecNumber evidence="6">3.1.26.4</ecNumber>
    </recommendedName>
</protein>
<dbReference type="PROSITE" id="PS50879">
    <property type="entry name" value="RNASE_H_1"/>
    <property type="match status" value="1"/>
</dbReference>
<dbReference type="PANTHER" id="PTHR10642:SF26">
    <property type="entry name" value="RIBONUCLEASE H1"/>
    <property type="match status" value="1"/>
</dbReference>
<dbReference type="SUPFAM" id="SSF53098">
    <property type="entry name" value="Ribonuclease H-like"/>
    <property type="match status" value="1"/>
</dbReference>
<evidence type="ECO:0000256" key="3">
    <source>
        <dbReference type="ARBA" id="ARBA00004065"/>
    </source>
</evidence>
<keyword evidence="12" id="KW-0460">Magnesium</keyword>
<dbReference type="GeneID" id="69059172"/>
<dbReference type="InterPro" id="IPR050092">
    <property type="entry name" value="RNase_H"/>
</dbReference>
<dbReference type="SMR" id="A0A6P1ECE9"/>
<evidence type="ECO:0000259" key="14">
    <source>
        <dbReference type="PROSITE" id="PS50879"/>
    </source>
</evidence>
<organism evidence="15 16">
    <name type="scientific">Lentilactobacillus hilgardii</name>
    <name type="common">Lactobacillus hilgardii</name>
    <dbReference type="NCBI Taxonomy" id="1588"/>
    <lineage>
        <taxon>Bacteria</taxon>
        <taxon>Bacillati</taxon>
        <taxon>Bacillota</taxon>
        <taxon>Bacilli</taxon>
        <taxon>Lactobacillales</taxon>
        <taxon>Lactobacillaceae</taxon>
        <taxon>Lentilactobacillus</taxon>
    </lineage>
</organism>
<evidence type="ECO:0000256" key="10">
    <source>
        <dbReference type="ARBA" id="ARBA00022759"/>
    </source>
</evidence>
<feature type="domain" description="RNase H type-1" evidence="14">
    <location>
        <begin position="84"/>
        <end position="242"/>
    </location>
</feature>
<dbReference type="InterPro" id="IPR022892">
    <property type="entry name" value="RNaseHI"/>
</dbReference>
<dbReference type="InterPro" id="IPR037056">
    <property type="entry name" value="RNase_H1_N_sf"/>
</dbReference>
<name>A0A6P1ECE9_LENHI</name>
<dbReference type="InterPro" id="IPR009027">
    <property type="entry name" value="Ribosomal_bL9/RNase_H1_N"/>
</dbReference>
<dbReference type="GO" id="GO:0043137">
    <property type="term" value="P:DNA replication, removal of RNA primer"/>
    <property type="evidence" value="ECO:0007669"/>
    <property type="project" value="TreeGrafter"/>
</dbReference>
<evidence type="ECO:0000256" key="12">
    <source>
        <dbReference type="ARBA" id="ARBA00022842"/>
    </source>
</evidence>
<evidence type="ECO:0000256" key="5">
    <source>
        <dbReference type="ARBA" id="ARBA00011245"/>
    </source>
</evidence>
<evidence type="ECO:0000256" key="7">
    <source>
        <dbReference type="ARBA" id="ARBA00017721"/>
    </source>
</evidence>
<evidence type="ECO:0000313" key="15">
    <source>
        <dbReference type="EMBL" id="QHB52931.1"/>
    </source>
</evidence>
<evidence type="ECO:0000256" key="11">
    <source>
        <dbReference type="ARBA" id="ARBA00022801"/>
    </source>
</evidence>
<dbReference type="EMBL" id="CP047121">
    <property type="protein sequence ID" value="QHB52931.1"/>
    <property type="molecule type" value="Genomic_DNA"/>
</dbReference>
<evidence type="ECO:0000256" key="8">
    <source>
        <dbReference type="ARBA" id="ARBA00022722"/>
    </source>
</evidence>
<dbReference type="PANTHER" id="PTHR10642">
    <property type="entry name" value="RIBONUCLEASE H1"/>
    <property type="match status" value="1"/>
</dbReference>
<dbReference type="CDD" id="cd09278">
    <property type="entry name" value="RNase_HI_prokaryote_like"/>
    <property type="match status" value="1"/>
</dbReference>
<keyword evidence="8" id="KW-0540">Nuclease</keyword>
<dbReference type="Proteomes" id="UP000465035">
    <property type="component" value="Chromosome"/>
</dbReference>
<comment type="function">
    <text evidence="3">Endonuclease that specifically degrades the RNA of RNA-DNA hybrids.</text>
</comment>
<keyword evidence="10" id="KW-0255">Endonuclease</keyword>
<evidence type="ECO:0000256" key="13">
    <source>
        <dbReference type="SAM" id="MobiDB-lite"/>
    </source>
</evidence>
<dbReference type="InterPro" id="IPR011320">
    <property type="entry name" value="RNase_H1_N"/>
</dbReference>
<dbReference type="InterPro" id="IPR012337">
    <property type="entry name" value="RNaseH-like_sf"/>
</dbReference>
<dbReference type="EC" id="3.1.26.4" evidence="6"/>
<comment type="similarity">
    <text evidence="4">Belongs to the RNase H family.</text>
</comment>
<evidence type="ECO:0000256" key="9">
    <source>
        <dbReference type="ARBA" id="ARBA00022723"/>
    </source>
</evidence>
<evidence type="ECO:0000256" key="2">
    <source>
        <dbReference type="ARBA" id="ARBA00001946"/>
    </source>
</evidence>
<dbReference type="GO" id="GO:0046872">
    <property type="term" value="F:metal ion binding"/>
    <property type="evidence" value="ECO:0007669"/>
    <property type="project" value="UniProtKB-KW"/>
</dbReference>
<dbReference type="Gene3D" id="3.40.970.10">
    <property type="entry name" value="Ribonuclease H1, N-terminal domain"/>
    <property type="match status" value="1"/>
</dbReference>
<evidence type="ECO:0000256" key="1">
    <source>
        <dbReference type="ARBA" id="ARBA00000077"/>
    </source>
</evidence>
<dbReference type="Pfam" id="PF01693">
    <property type="entry name" value="Cauli_VI"/>
    <property type="match status" value="1"/>
</dbReference>
<dbReference type="GO" id="GO:0003676">
    <property type="term" value="F:nucleic acid binding"/>
    <property type="evidence" value="ECO:0007669"/>
    <property type="project" value="InterPro"/>
</dbReference>